<dbReference type="Pfam" id="PF05672">
    <property type="entry name" value="MAP7"/>
    <property type="match status" value="1"/>
</dbReference>
<comment type="subcellular location">
    <subcellularLocation>
        <location evidence="1">Cytoplasm</location>
        <location evidence="1">Cytoskeleton</location>
    </subcellularLocation>
</comment>
<reference evidence="7" key="2">
    <citation type="submission" date="2025-09" db="UniProtKB">
        <authorList>
            <consortium name="Ensembl"/>
        </authorList>
    </citation>
    <scope>IDENTIFICATION</scope>
</reference>
<dbReference type="RefSeq" id="XP_023653483.1">
    <property type="nucleotide sequence ID" value="XM_023797715.2"/>
</dbReference>
<dbReference type="Proteomes" id="UP000261540">
    <property type="component" value="Unplaced"/>
</dbReference>
<feature type="compositionally biased region" description="Low complexity" evidence="6">
    <location>
        <begin position="410"/>
        <end position="432"/>
    </location>
</feature>
<dbReference type="PANTHER" id="PTHR15073">
    <property type="entry name" value="MICROTUBULE-ASSOCIATED PROTEIN"/>
    <property type="match status" value="1"/>
</dbReference>
<dbReference type="AlphaFoldDB" id="A0A3B3QF28"/>
<feature type="region of interest" description="Disordered" evidence="6">
    <location>
        <begin position="1"/>
        <end position="754"/>
    </location>
</feature>
<feature type="region of interest" description="Disordered" evidence="6">
    <location>
        <begin position="771"/>
        <end position="790"/>
    </location>
</feature>
<organism evidence="7 8">
    <name type="scientific">Paramormyrops kingsleyae</name>
    <dbReference type="NCBI Taxonomy" id="1676925"/>
    <lineage>
        <taxon>Eukaryota</taxon>
        <taxon>Metazoa</taxon>
        <taxon>Chordata</taxon>
        <taxon>Craniata</taxon>
        <taxon>Vertebrata</taxon>
        <taxon>Euteleostomi</taxon>
        <taxon>Actinopterygii</taxon>
        <taxon>Neopterygii</taxon>
        <taxon>Teleostei</taxon>
        <taxon>Osteoglossocephala</taxon>
        <taxon>Osteoglossomorpha</taxon>
        <taxon>Osteoglossiformes</taxon>
        <taxon>Mormyridae</taxon>
        <taxon>Paramormyrops</taxon>
    </lineage>
</organism>
<keyword evidence="8" id="KW-1185">Reference proteome</keyword>
<evidence type="ECO:0000256" key="3">
    <source>
        <dbReference type="ARBA" id="ARBA00022490"/>
    </source>
</evidence>
<dbReference type="InterPro" id="IPR051483">
    <property type="entry name" value="MAP7_domain-containing"/>
</dbReference>
<feature type="compositionally biased region" description="Low complexity" evidence="6">
    <location>
        <begin position="242"/>
        <end position="252"/>
    </location>
</feature>
<dbReference type="InterPro" id="IPR008604">
    <property type="entry name" value="MAP7_fam"/>
</dbReference>
<feature type="compositionally biased region" description="Polar residues" evidence="6">
    <location>
        <begin position="313"/>
        <end position="322"/>
    </location>
</feature>
<comment type="similarity">
    <text evidence="2">Belongs to the MAP7 family.</text>
</comment>
<proteinExistence type="inferred from homology"/>
<dbReference type="GO" id="GO:0015630">
    <property type="term" value="C:microtubule cytoskeleton"/>
    <property type="evidence" value="ECO:0007669"/>
    <property type="project" value="InterPro"/>
</dbReference>
<evidence type="ECO:0000256" key="5">
    <source>
        <dbReference type="ARBA" id="ARBA00023212"/>
    </source>
</evidence>
<dbReference type="GO" id="GO:0000226">
    <property type="term" value="P:microtubule cytoskeleton organization"/>
    <property type="evidence" value="ECO:0007669"/>
    <property type="project" value="InterPro"/>
</dbReference>
<dbReference type="GeneID" id="111836446"/>
<keyword evidence="4" id="KW-0175">Coiled coil</keyword>
<feature type="compositionally biased region" description="Basic and acidic residues" evidence="6">
    <location>
        <begin position="652"/>
        <end position="676"/>
    </location>
</feature>
<evidence type="ECO:0000313" key="8">
    <source>
        <dbReference type="Proteomes" id="UP000261540"/>
    </source>
</evidence>
<protein>
    <submittedName>
        <fullName evidence="7">MAP7 domain containing 3</fullName>
    </submittedName>
</protein>
<sequence>MAEGATLKEMRAQMAAAAQAEADERRSQAASSPVSASTVGTPAGAKPPGARPVLDGASLKIDDKLRVAKERREEQERQQAARGSQIEERERKTKLQYERQLEERQRKMGEQRQREEQRRVAVEEKRRQKLEEEKEHYEAVVRRTLERSQRLELRQKRWSWGGGLTADGPQKSGDSEAAGPAPLASIAPPSEPQGPQKTQVDKRSSSTVNLKQSADSGISKRLSSSSAALINSPDKSVKRRSSSLNRLPSNGSQSAKESQEPLLGPPTGSALKKRSSSLSRDRSKLQPSAKIEKNTKAEKERRPLDSGVLSRLLTPTQASLARSKSAAVLLADGTDPQEPPLCARSASVSPMPRGPIRSRSVDRQKGPPTSTPLDTTPDSTKKVQKQTPPSGGGRPPSPSPSRSLSRRRSPSPVAMASAAARRSPSPVVSRQNPSPPSPLRAAQGLPSPQLTSKPAPIQRPPLTPVGPPTLRKRDSKPKETPPKQPIAVKSPEPPATGGTPSAKTKDDPNSKAVGGTTSAEEAAKILSENRRLAREQKEKEEQLRLQREQEERRLQEEQEARRVEEERVRRLEEEQKREEERKRQEEQEKEWKRTEEERLLMEQQEKERLEEEDREKQLEMQKEREEAEARALEEAEKQRQERERVMQQSQQERMERKKRIEEIMKRTRKADQNDKREEEEEEKVLQNENGEEECEHVCEQSQTPSTERDIPQEVGSPGSVNGVLELENKENQEQQEVLGLAPKTRPTEGPNFLNGKAATWTFEEFIDLGMNDGQSQNLVDPEGGPQAPRAAFEDKPLHQGQAIGALSEI</sequence>
<evidence type="ECO:0000256" key="2">
    <source>
        <dbReference type="ARBA" id="ARBA00007525"/>
    </source>
</evidence>
<keyword evidence="3" id="KW-0963">Cytoplasm</keyword>
<evidence type="ECO:0000256" key="1">
    <source>
        <dbReference type="ARBA" id="ARBA00004245"/>
    </source>
</evidence>
<feature type="compositionally biased region" description="Basic and acidic residues" evidence="6">
    <location>
        <begin position="1"/>
        <end position="11"/>
    </location>
</feature>
<feature type="compositionally biased region" description="Polar residues" evidence="6">
    <location>
        <begin position="205"/>
        <end position="229"/>
    </location>
</feature>
<keyword evidence="5" id="KW-0206">Cytoskeleton</keyword>
<dbReference type="Ensembl" id="ENSPKIT00000028174.1">
    <property type="protein sequence ID" value="ENSPKIP00000004195.1"/>
    <property type="gene ID" value="ENSPKIG00000021403.1"/>
</dbReference>
<feature type="compositionally biased region" description="Basic and acidic residues" evidence="6">
    <location>
        <begin position="521"/>
        <end position="645"/>
    </location>
</feature>
<dbReference type="PANTHER" id="PTHR15073:SF5">
    <property type="entry name" value="MAP7 DOMAIN-CONTAINING PROTEIN 3"/>
    <property type="match status" value="1"/>
</dbReference>
<name>A0A3B3QF28_9TELE</name>
<evidence type="ECO:0000256" key="6">
    <source>
        <dbReference type="SAM" id="MobiDB-lite"/>
    </source>
</evidence>
<accession>A0A3B3QF28</accession>
<evidence type="ECO:0000256" key="4">
    <source>
        <dbReference type="ARBA" id="ARBA00023054"/>
    </source>
</evidence>
<evidence type="ECO:0000313" key="7">
    <source>
        <dbReference type="Ensembl" id="ENSPKIP00000004195.1"/>
    </source>
</evidence>
<feature type="compositionally biased region" description="Low complexity" evidence="6">
    <location>
        <begin position="367"/>
        <end position="378"/>
    </location>
</feature>
<dbReference type="STRING" id="1676925.ENSPKIP00000004195"/>
<feature type="compositionally biased region" description="Pro residues" evidence="6">
    <location>
        <begin position="457"/>
        <end position="467"/>
    </location>
</feature>
<dbReference type="OrthoDB" id="9950536at2759"/>
<feature type="compositionally biased region" description="Basic and acidic residues" evidence="6">
    <location>
        <begin position="60"/>
        <end position="155"/>
    </location>
</feature>
<feature type="compositionally biased region" description="Basic and acidic residues" evidence="6">
    <location>
        <begin position="279"/>
        <end position="304"/>
    </location>
</feature>
<dbReference type="GeneTree" id="ENSGT00950000182941"/>
<reference evidence="7" key="1">
    <citation type="submission" date="2025-08" db="UniProtKB">
        <authorList>
            <consortium name="Ensembl"/>
        </authorList>
    </citation>
    <scope>IDENTIFICATION</scope>
</reference>